<dbReference type="VEuPathDB" id="AmoebaDB:NAEGRDRAFT_81892"/>
<dbReference type="InterPro" id="IPR029058">
    <property type="entry name" value="AB_hydrolase_fold"/>
</dbReference>
<accession>D2W043</accession>
<dbReference type="InParanoid" id="D2W043"/>
<dbReference type="eggNOG" id="KOG3967">
    <property type="taxonomic scope" value="Eukaryota"/>
</dbReference>
<sequence>MMQQHQPQDSFGSTFDFSTDKGSYSIPKQALIQYVEKAFLQEKKSFLLLPIPSSQDFIPFSVMEQIAKESESVRKQMEIVLQTVPEQNDSLSDFHYTFGSLPDEPSVSYESDPNAYVQDLALLTNDTPGLFVNDIDGGKFHFVSQRHYDAVGDFVCKYVQEELLVKRCKLDEYWLPLDMNAQTQKDQMVNIFMSKDALTNPNKLMLLIQGSGAVRPGQWARALCMNDTLKTGTQYNYIVQAMKEGYGVIVFNPNQNHYVPKELDDPTKYNKTGYMNRNKPEPLPKNVKKSIPHNQSPPEHTVYVWDHFVKKAAAKDVVIVAHSAGGWCTMELLKERTQECLNRVRAIAFTDSVHSVNSSDPKPVRDFVVANAVNWVTSEKQCDVLVSPKRQGSSCECRSAGHNKHEYTSEFCREAAFSYINAKLAQ</sequence>
<dbReference type="InterPro" id="IPR053858">
    <property type="entry name" value="Arb2_dom"/>
</dbReference>
<dbReference type="Pfam" id="PF22749">
    <property type="entry name" value="Arb2"/>
    <property type="match status" value="1"/>
</dbReference>
<proteinExistence type="predicted"/>
<dbReference type="Proteomes" id="UP000006671">
    <property type="component" value="Unassembled WGS sequence"/>
</dbReference>
<dbReference type="Gene3D" id="3.40.50.1820">
    <property type="entry name" value="alpha/beta hydrolase"/>
    <property type="match status" value="1"/>
</dbReference>
<evidence type="ECO:0000313" key="2">
    <source>
        <dbReference type="EMBL" id="EFC37510.1"/>
    </source>
</evidence>
<reference evidence="2 3" key="1">
    <citation type="journal article" date="2010" name="Cell">
        <title>The genome of Naegleria gruberi illuminates early eukaryotic versatility.</title>
        <authorList>
            <person name="Fritz-Laylin L.K."/>
            <person name="Prochnik S.E."/>
            <person name="Ginger M.L."/>
            <person name="Dacks J.B."/>
            <person name="Carpenter M.L."/>
            <person name="Field M.C."/>
            <person name="Kuo A."/>
            <person name="Paredez A."/>
            <person name="Chapman J."/>
            <person name="Pham J."/>
            <person name="Shu S."/>
            <person name="Neupane R."/>
            <person name="Cipriano M."/>
            <person name="Mancuso J."/>
            <person name="Tu H."/>
            <person name="Salamov A."/>
            <person name="Lindquist E."/>
            <person name="Shapiro H."/>
            <person name="Lucas S."/>
            <person name="Grigoriev I.V."/>
            <person name="Cande W.Z."/>
            <person name="Fulton C."/>
            <person name="Rokhsar D.S."/>
            <person name="Dawson S.C."/>
        </authorList>
    </citation>
    <scope>NUCLEOTIDE SEQUENCE [LARGE SCALE GENOMIC DNA]</scope>
    <source>
        <strain evidence="2 3">NEG-M</strain>
    </source>
</reference>
<dbReference type="GO" id="GO:0031048">
    <property type="term" value="P:regulatory ncRNA-mediated heterochromatin formation"/>
    <property type="evidence" value="ECO:0007669"/>
    <property type="project" value="TreeGrafter"/>
</dbReference>
<dbReference type="GO" id="GO:0005634">
    <property type="term" value="C:nucleus"/>
    <property type="evidence" value="ECO:0007669"/>
    <property type="project" value="TreeGrafter"/>
</dbReference>
<evidence type="ECO:0000313" key="3">
    <source>
        <dbReference type="Proteomes" id="UP000006671"/>
    </source>
</evidence>
<dbReference type="GeneID" id="8863145"/>
<dbReference type="PANTHER" id="PTHR21357">
    <property type="entry name" value="FAM172 FAMILY PROTEIN HOMOLOG CG10038"/>
    <property type="match status" value="1"/>
</dbReference>
<organism evidence="3">
    <name type="scientific">Naegleria gruberi</name>
    <name type="common">Amoeba</name>
    <dbReference type="NCBI Taxonomy" id="5762"/>
    <lineage>
        <taxon>Eukaryota</taxon>
        <taxon>Discoba</taxon>
        <taxon>Heterolobosea</taxon>
        <taxon>Tetramitia</taxon>
        <taxon>Eutetramitia</taxon>
        <taxon>Vahlkampfiidae</taxon>
        <taxon>Naegleria</taxon>
    </lineage>
</organism>
<dbReference type="EMBL" id="GG738917">
    <property type="protein sequence ID" value="EFC37510.1"/>
    <property type="molecule type" value="Genomic_DNA"/>
</dbReference>
<dbReference type="PANTHER" id="PTHR21357:SF4">
    <property type="entry name" value="FAM172 FAMILY PROTEIN HOMOLOG CG10038"/>
    <property type="match status" value="1"/>
</dbReference>
<evidence type="ECO:0000259" key="1">
    <source>
        <dbReference type="Pfam" id="PF22749"/>
    </source>
</evidence>
<keyword evidence="3" id="KW-1185">Reference proteome</keyword>
<name>D2W043_NAEGR</name>
<dbReference type="KEGG" id="ngr:NAEGRDRAFT_81892"/>
<gene>
    <name evidence="2" type="primary">AM53</name>
    <name evidence="2" type="ORF">NAEGRDRAFT_81892</name>
</gene>
<dbReference type="OrthoDB" id="421951at2759"/>
<feature type="domain" description="Arb2" evidence="1">
    <location>
        <begin position="156"/>
        <end position="381"/>
    </location>
</feature>
<dbReference type="OMA" id="QWSQQAI"/>
<dbReference type="GO" id="GO:0035197">
    <property type="term" value="F:siRNA binding"/>
    <property type="evidence" value="ECO:0007669"/>
    <property type="project" value="TreeGrafter"/>
</dbReference>
<dbReference type="InterPro" id="IPR048263">
    <property type="entry name" value="Arb2"/>
</dbReference>
<protein>
    <submittedName>
        <fullName evidence="2">Uncharacterized protein AM53</fullName>
    </submittedName>
</protein>
<dbReference type="AlphaFoldDB" id="D2W043"/>
<dbReference type="RefSeq" id="XP_002670254.1">
    <property type="nucleotide sequence ID" value="XM_002670208.1"/>
</dbReference>
<dbReference type="SUPFAM" id="SSF53474">
    <property type="entry name" value="alpha/beta-Hydrolases"/>
    <property type="match status" value="1"/>
</dbReference>